<dbReference type="PRINTS" id="PR00145">
    <property type="entry name" value="ARGSUCLYASE"/>
</dbReference>
<dbReference type="PRINTS" id="PR00149">
    <property type="entry name" value="FUMRATELYASE"/>
</dbReference>
<evidence type="ECO:0000313" key="4">
    <source>
        <dbReference type="Proteomes" id="UP000187251"/>
    </source>
</evidence>
<proteinExistence type="inferred from homology"/>
<protein>
    <submittedName>
        <fullName evidence="3">3-carboxy-cis,cis-muconate cycloisomerase</fullName>
    </submittedName>
</protein>
<organism evidence="3 4">
    <name type="scientific">Alcaligenes xylosoxydans xylosoxydans</name>
    <name type="common">Achromobacter xylosoxidans</name>
    <dbReference type="NCBI Taxonomy" id="85698"/>
    <lineage>
        <taxon>Bacteria</taxon>
        <taxon>Pseudomonadati</taxon>
        <taxon>Pseudomonadota</taxon>
        <taxon>Betaproteobacteria</taxon>
        <taxon>Burkholderiales</taxon>
        <taxon>Alcaligenaceae</taxon>
        <taxon>Achromobacter</taxon>
    </lineage>
</organism>
<accession>A0A1R1JR75</accession>
<sequence length="451" mass="48961">MPVSVLESALFKDMFGTAAMRAVFDDAATVRRYVETEVALARVQGRLGVIPAEAARAIEARANADALDMALLREETEIVGYPILPLVHQLSRQCGAEGEYLHWGATTQDIMDTATVLQVREALDLVDADLQALDDILDGLAGQYRDTPMAGRTHLQHALPITFGYKAAVWLLMLRRHRERLAQLRPRVLIGQFGGAAGTLASLGDQGLAVHGALMRELGLGAAPVTWHVARDGLAETVQFLALVCGSLGKIAVDIMLMMTNELGEAFEPFVKGRGASSTMPQKRNPISCELMWAASRTVRQHAGLALDAMLQDFERATGPWHIEWSAVPEAFVLTAGSLRQARFMLGGLEVDAARMARNLDLSGGLIVAEAVMMGLAPHIGRQTAHDVVYDACREAATSRRRLADVLREDTRVAQRLGADQIERLCDPAHYLGAAPQMVDRMRAHLKPGAA</sequence>
<dbReference type="PANTHER" id="PTHR43172:SF2">
    <property type="entry name" value="ADENYLOSUCCINATE LYASE C-TERMINAL DOMAIN-CONTAINING PROTEIN"/>
    <property type="match status" value="1"/>
</dbReference>
<dbReference type="SUPFAM" id="SSF48557">
    <property type="entry name" value="L-aspartase-like"/>
    <property type="match status" value="1"/>
</dbReference>
<evidence type="ECO:0000313" key="3">
    <source>
        <dbReference type="EMBL" id="OMG83944.1"/>
    </source>
</evidence>
<dbReference type="PANTHER" id="PTHR43172">
    <property type="entry name" value="ADENYLOSUCCINATE LYASE"/>
    <property type="match status" value="1"/>
</dbReference>
<dbReference type="Pfam" id="PF00206">
    <property type="entry name" value="Lyase_1"/>
    <property type="match status" value="1"/>
</dbReference>
<comment type="caution">
    <text evidence="3">The sequence shown here is derived from an EMBL/GenBank/DDBJ whole genome shotgun (WGS) entry which is preliminary data.</text>
</comment>
<dbReference type="CDD" id="cd01597">
    <property type="entry name" value="pCLME"/>
    <property type="match status" value="1"/>
</dbReference>
<dbReference type="InterPro" id="IPR022761">
    <property type="entry name" value="Fumarate_lyase_N"/>
</dbReference>
<dbReference type="SMART" id="SM00998">
    <property type="entry name" value="ADSL_C"/>
    <property type="match status" value="1"/>
</dbReference>
<reference evidence="3 4" key="1">
    <citation type="submission" date="2016-09" db="EMBL/GenBank/DDBJ databases">
        <title>Phylogenomics of Achromobacter.</title>
        <authorList>
            <person name="Jeukens J."/>
            <person name="Freschi L."/>
            <person name="Vincent A.T."/>
            <person name="Emond-Rheault J.-G."/>
            <person name="Kukavica-Ibrulj I."/>
            <person name="Charette S.J."/>
            <person name="Levesque R.C."/>
        </authorList>
    </citation>
    <scope>NUCLEOTIDE SEQUENCE [LARGE SCALE GENOMIC DNA]</scope>
    <source>
        <strain evidence="3 4">AUS488</strain>
    </source>
</reference>
<dbReference type="OrthoDB" id="9768878at2"/>
<dbReference type="FunFam" id="1.20.200.10:FF:000014">
    <property type="entry name" value="3-carboxy-cis,cis-muconate cycloisomerase"/>
    <property type="match status" value="1"/>
</dbReference>
<dbReference type="Gene3D" id="1.10.40.30">
    <property type="entry name" value="Fumarase/aspartase (C-terminal domain)"/>
    <property type="match status" value="1"/>
</dbReference>
<evidence type="ECO:0000259" key="2">
    <source>
        <dbReference type="SMART" id="SM00998"/>
    </source>
</evidence>
<name>A0A1R1JR75_ALCXX</name>
<dbReference type="RefSeq" id="WP_076413246.1">
    <property type="nucleotide sequence ID" value="NZ_AP028040.1"/>
</dbReference>
<dbReference type="Gene3D" id="1.20.200.10">
    <property type="entry name" value="Fumarase/aspartase (Central domain)"/>
    <property type="match status" value="1"/>
</dbReference>
<dbReference type="EMBL" id="MJMN01000021">
    <property type="protein sequence ID" value="OMG83944.1"/>
    <property type="molecule type" value="Genomic_DNA"/>
</dbReference>
<keyword evidence="3" id="KW-0413">Isomerase</keyword>
<dbReference type="Proteomes" id="UP000187251">
    <property type="component" value="Unassembled WGS sequence"/>
</dbReference>
<dbReference type="Pfam" id="PF10397">
    <property type="entry name" value="ADSL_C"/>
    <property type="match status" value="1"/>
</dbReference>
<dbReference type="InterPro" id="IPR019468">
    <property type="entry name" value="AdenyloSucc_lyase_C"/>
</dbReference>
<feature type="domain" description="Adenylosuccinate lyase C-terminal" evidence="2">
    <location>
        <begin position="364"/>
        <end position="443"/>
    </location>
</feature>
<dbReference type="InterPro" id="IPR000362">
    <property type="entry name" value="Fumarate_lyase_fam"/>
</dbReference>
<dbReference type="GO" id="GO:0016853">
    <property type="term" value="F:isomerase activity"/>
    <property type="evidence" value="ECO:0007669"/>
    <property type="project" value="UniProtKB-KW"/>
</dbReference>
<evidence type="ECO:0000256" key="1">
    <source>
        <dbReference type="ARBA" id="ARBA00034772"/>
    </source>
</evidence>
<comment type="similarity">
    <text evidence="1">Belongs to the class-II fumarase/aspartase family.</text>
</comment>
<dbReference type="AlphaFoldDB" id="A0A1R1JR75"/>
<dbReference type="InterPro" id="IPR008948">
    <property type="entry name" value="L-Aspartase-like"/>
</dbReference>
<gene>
    <name evidence="3" type="ORF">BIZ92_29435</name>
</gene>